<dbReference type="SMART" id="SM00014">
    <property type="entry name" value="acidPPc"/>
    <property type="match status" value="1"/>
</dbReference>
<dbReference type="Pfam" id="PF01569">
    <property type="entry name" value="PAP2"/>
    <property type="match status" value="1"/>
</dbReference>
<feature type="domain" description="Phosphatidic acid phosphatase type 2/haloperoxidase" evidence="3">
    <location>
        <begin position="54"/>
        <end position="176"/>
    </location>
</feature>
<feature type="transmembrane region" description="Helical" evidence="2">
    <location>
        <begin position="297"/>
        <end position="318"/>
    </location>
</feature>
<dbReference type="Proteomes" id="UP000283805">
    <property type="component" value="Unassembled WGS sequence"/>
</dbReference>
<feature type="transmembrane region" description="Helical" evidence="2">
    <location>
        <begin position="136"/>
        <end position="155"/>
    </location>
</feature>
<evidence type="ECO:0000313" key="5">
    <source>
        <dbReference type="Proteomes" id="UP000283805"/>
    </source>
</evidence>
<keyword evidence="2" id="KW-0472">Membrane</keyword>
<keyword evidence="2" id="KW-1133">Transmembrane helix</keyword>
<comment type="caution">
    <text evidence="4">The sequence shown here is derived from an EMBL/GenBank/DDBJ whole genome shotgun (WGS) entry which is preliminary data.</text>
</comment>
<feature type="transmembrane region" description="Helical" evidence="2">
    <location>
        <begin position="18"/>
        <end position="45"/>
    </location>
</feature>
<feature type="compositionally biased region" description="Basic and acidic residues" evidence="1">
    <location>
        <begin position="236"/>
        <end position="251"/>
    </location>
</feature>
<evidence type="ECO:0000256" key="2">
    <source>
        <dbReference type="SAM" id="Phobius"/>
    </source>
</evidence>
<keyword evidence="2" id="KW-0812">Transmembrane</keyword>
<dbReference type="OrthoDB" id="10182at2157"/>
<keyword evidence="5" id="KW-1185">Reference proteome</keyword>
<dbReference type="PANTHER" id="PTHR14969">
    <property type="entry name" value="SPHINGOSINE-1-PHOSPHATE PHOSPHOHYDROLASE"/>
    <property type="match status" value="1"/>
</dbReference>
<evidence type="ECO:0000313" key="4">
    <source>
        <dbReference type="EMBL" id="RKD93841.1"/>
    </source>
</evidence>
<feature type="region of interest" description="Disordered" evidence="1">
    <location>
        <begin position="236"/>
        <end position="257"/>
    </location>
</feature>
<feature type="transmembrane region" description="Helical" evidence="2">
    <location>
        <begin position="52"/>
        <end position="74"/>
    </location>
</feature>
<reference evidence="4 5" key="1">
    <citation type="submission" date="2018-09" db="EMBL/GenBank/DDBJ databases">
        <title>Genomic Encyclopedia of Archaeal and Bacterial Type Strains, Phase II (KMG-II): from individual species to whole genera.</title>
        <authorList>
            <person name="Goeker M."/>
        </authorList>
    </citation>
    <scope>NUCLEOTIDE SEQUENCE [LARGE SCALE GENOMIC DNA]</scope>
    <source>
        <strain evidence="4 5">DSM 13151</strain>
    </source>
</reference>
<feature type="transmembrane region" description="Helical" evidence="2">
    <location>
        <begin position="161"/>
        <end position="179"/>
    </location>
</feature>
<dbReference type="InterPro" id="IPR036938">
    <property type="entry name" value="PAP2/HPO_sf"/>
</dbReference>
<gene>
    <name evidence="4" type="ORF">ATJ93_3476</name>
</gene>
<feature type="transmembrane region" description="Helical" evidence="2">
    <location>
        <begin position="267"/>
        <end position="291"/>
    </location>
</feature>
<organism evidence="4 5">
    <name type="scientific">Halopiger aswanensis</name>
    <dbReference type="NCBI Taxonomy" id="148449"/>
    <lineage>
        <taxon>Archaea</taxon>
        <taxon>Methanobacteriati</taxon>
        <taxon>Methanobacteriota</taxon>
        <taxon>Stenosarchaea group</taxon>
        <taxon>Halobacteria</taxon>
        <taxon>Halobacteriales</taxon>
        <taxon>Natrialbaceae</taxon>
        <taxon>Halopiger</taxon>
    </lineage>
</organism>
<name>A0A3R7GHB2_9EURY</name>
<proteinExistence type="predicted"/>
<dbReference type="EMBL" id="RAPO01000003">
    <property type="protein sequence ID" value="RKD93841.1"/>
    <property type="molecule type" value="Genomic_DNA"/>
</dbReference>
<dbReference type="InterPro" id="IPR000326">
    <property type="entry name" value="PAP2/HPO"/>
</dbReference>
<dbReference type="PANTHER" id="PTHR14969:SF13">
    <property type="entry name" value="AT30094P"/>
    <property type="match status" value="1"/>
</dbReference>
<protein>
    <submittedName>
        <fullName evidence="4">Membrane-associated phospholipid phosphatase</fullName>
    </submittedName>
</protein>
<dbReference type="RefSeq" id="WP_120245828.1">
    <property type="nucleotide sequence ID" value="NZ_RAPO01000003.1"/>
</dbReference>
<dbReference type="AlphaFoldDB" id="A0A3R7GHB2"/>
<accession>A0A3R7GHB2</accession>
<dbReference type="Gene3D" id="1.20.144.10">
    <property type="entry name" value="Phosphatidic acid phosphatase type 2/haloperoxidase"/>
    <property type="match status" value="1"/>
</dbReference>
<dbReference type="SUPFAM" id="SSF48317">
    <property type="entry name" value="Acid phosphatase/Vanadium-dependent haloperoxidase"/>
    <property type="match status" value="1"/>
</dbReference>
<sequence>MARGIGEFGPIQDLIPEWAAIVVALVTQLGDVWFLTLLVGGLYLYRTDDREEAAVVVGLLLTGFATIITLKYAFALPRPEQPFVRLESLPAIVRPLYESIGTADGYGFPSGHAFMTTVIYVALARRLSIGTARQRLLGAATVIVAVCLSRVALGVHYLVDVAAGAAGGLLLVLATEWLLDRYAADRATAAFALAILASASAVLVASDDPDAVLLLGASLGAFGGWQLVRLSEGFPEREREREQERKRDRARDHRSHSRSRSRIDRRLALRIGLAVGAFAPLAVALVYFGLVSMPVPAASGALGFGLAAILAVPVLHTVRSRRASGI</sequence>
<feature type="transmembrane region" description="Helical" evidence="2">
    <location>
        <begin position="106"/>
        <end position="124"/>
    </location>
</feature>
<evidence type="ECO:0000256" key="1">
    <source>
        <dbReference type="SAM" id="MobiDB-lite"/>
    </source>
</evidence>
<evidence type="ECO:0000259" key="3">
    <source>
        <dbReference type="SMART" id="SM00014"/>
    </source>
</evidence>